<reference evidence="3" key="1">
    <citation type="submission" date="2025-08" db="UniProtKB">
        <authorList>
            <consortium name="Ensembl"/>
        </authorList>
    </citation>
    <scope>IDENTIFICATION</scope>
</reference>
<dbReference type="Gene3D" id="3.80.10.10">
    <property type="entry name" value="Ribonuclease Inhibitor"/>
    <property type="match status" value="1"/>
</dbReference>
<keyword evidence="1" id="KW-0433">Leucine-rich repeat</keyword>
<evidence type="ECO:0000313" key="4">
    <source>
        <dbReference type="Proteomes" id="UP000694388"/>
    </source>
</evidence>
<dbReference type="SMART" id="SM00369">
    <property type="entry name" value="LRR_TYP"/>
    <property type="match status" value="2"/>
</dbReference>
<dbReference type="InterPro" id="IPR003591">
    <property type="entry name" value="Leu-rich_rpt_typical-subtyp"/>
</dbReference>
<dbReference type="Pfam" id="PF13855">
    <property type="entry name" value="LRR_8"/>
    <property type="match status" value="1"/>
</dbReference>
<dbReference type="InterPro" id="IPR032675">
    <property type="entry name" value="LRR_dom_sf"/>
</dbReference>
<dbReference type="Proteomes" id="UP000694388">
    <property type="component" value="Unplaced"/>
</dbReference>
<evidence type="ECO:0000313" key="3">
    <source>
        <dbReference type="Ensembl" id="ENSEBUP00000001874.1"/>
    </source>
</evidence>
<keyword evidence="2" id="KW-0677">Repeat</keyword>
<evidence type="ECO:0000256" key="2">
    <source>
        <dbReference type="ARBA" id="ARBA00022737"/>
    </source>
</evidence>
<evidence type="ECO:0000256" key="1">
    <source>
        <dbReference type="ARBA" id="ARBA00022614"/>
    </source>
</evidence>
<dbReference type="PANTHER" id="PTHR24366">
    <property type="entry name" value="IG(IMMUNOGLOBULIN) AND LRR(LEUCINE RICH REPEAT) DOMAINS"/>
    <property type="match status" value="1"/>
</dbReference>
<protein>
    <submittedName>
        <fullName evidence="3">Uncharacterized protein</fullName>
    </submittedName>
</protein>
<dbReference type="Ensembl" id="ENSEBUT00000002214.1">
    <property type="protein sequence ID" value="ENSEBUP00000001874.1"/>
    <property type="gene ID" value="ENSEBUG00000001529.1"/>
</dbReference>
<dbReference type="SUPFAM" id="SSF52058">
    <property type="entry name" value="L domain-like"/>
    <property type="match status" value="1"/>
</dbReference>
<keyword evidence="4" id="KW-1185">Reference proteome</keyword>
<accession>A0A8C4PX09</accession>
<dbReference type="AlphaFoldDB" id="A0A8C4PX09"/>
<dbReference type="InterPro" id="IPR001611">
    <property type="entry name" value="Leu-rich_rpt"/>
</dbReference>
<proteinExistence type="predicted"/>
<sequence length="248" mass="28107">MKLALECSILPEAVSVMYLKHTMSSQLCISNHSITSYPKLQVQPMMVPAFGIKTARLPKMLHCSFALLKSVFYLLRVLFFNSSMLIPKLFHSLPAISVLLLTLILTPRPAWAECWLITDRTGVNRKALCGHNRPPFEYLPMNLNASIVLLNVTGNHLQRLDPKALGRYPVLRRLDLTYNLLSSLPEAAFSALPDLRILLLGHNQLAHLPGDTFRGLSHLEILGLEIFFMESNIRPHHRWLHFPSSLVK</sequence>
<name>A0A8C4PX09_EPTBU</name>
<reference evidence="3" key="2">
    <citation type="submission" date="2025-09" db="UniProtKB">
        <authorList>
            <consortium name="Ensembl"/>
        </authorList>
    </citation>
    <scope>IDENTIFICATION</scope>
</reference>
<organism evidence="3 4">
    <name type="scientific">Eptatretus burgeri</name>
    <name type="common">Inshore hagfish</name>
    <dbReference type="NCBI Taxonomy" id="7764"/>
    <lineage>
        <taxon>Eukaryota</taxon>
        <taxon>Metazoa</taxon>
        <taxon>Chordata</taxon>
        <taxon>Craniata</taxon>
        <taxon>Vertebrata</taxon>
        <taxon>Cyclostomata</taxon>
        <taxon>Myxini</taxon>
        <taxon>Myxiniformes</taxon>
        <taxon>Myxinidae</taxon>
        <taxon>Eptatretinae</taxon>
        <taxon>Eptatretus</taxon>
    </lineage>
</organism>